<feature type="domain" description="DNA/RNA-binding protein Alba-like" evidence="1">
    <location>
        <begin position="32"/>
        <end position="81"/>
    </location>
</feature>
<dbReference type="PIRSF" id="PIRSF030333">
    <property type="entry name" value="UCP030333_Alba"/>
    <property type="match status" value="1"/>
</dbReference>
<evidence type="ECO:0000313" key="2">
    <source>
        <dbReference type="EMBL" id="CAI8589452.1"/>
    </source>
</evidence>
<proteinExistence type="predicted"/>
<gene>
    <name evidence="2" type="ORF">VFH_I393520</name>
</gene>
<evidence type="ECO:0000259" key="1">
    <source>
        <dbReference type="Pfam" id="PF01918"/>
    </source>
</evidence>
<sequence>MEAIVLLTTTGEVKNIKVNNGEVEKEKKIFRVQVSKTKKPLFFYLNLAKKQLKNDNDVELCALGTAIPTIIIMSEILKRNGWAIEKSIVASTIETKEDKEGRVGAPKAKLDILLGKAKTVDQSTDDGSAE</sequence>
<dbReference type="AlphaFoldDB" id="A0AAV0YY68"/>
<dbReference type="Gene3D" id="3.30.110.20">
    <property type="entry name" value="Alba-like domain"/>
    <property type="match status" value="1"/>
</dbReference>
<dbReference type="PANTHER" id="PTHR31947">
    <property type="entry name" value="DNA/RNA-BINDING PROTEIN ALBA 3"/>
    <property type="match status" value="1"/>
</dbReference>
<dbReference type="InterPro" id="IPR014560">
    <property type="entry name" value="UCP030333_Alba"/>
</dbReference>
<dbReference type="InterPro" id="IPR036882">
    <property type="entry name" value="Alba-like_dom_sf"/>
</dbReference>
<dbReference type="GO" id="GO:0005634">
    <property type="term" value="C:nucleus"/>
    <property type="evidence" value="ECO:0007669"/>
    <property type="project" value="TreeGrafter"/>
</dbReference>
<dbReference type="GO" id="GO:0003723">
    <property type="term" value="F:RNA binding"/>
    <property type="evidence" value="ECO:0007669"/>
    <property type="project" value="TreeGrafter"/>
</dbReference>
<dbReference type="Pfam" id="PF01918">
    <property type="entry name" value="Alba"/>
    <property type="match status" value="1"/>
</dbReference>
<name>A0AAV0YY68_VICFA</name>
<dbReference type="SUPFAM" id="SSF82704">
    <property type="entry name" value="AlbA-like"/>
    <property type="match status" value="1"/>
</dbReference>
<dbReference type="Proteomes" id="UP001157006">
    <property type="component" value="Chromosome 1L"/>
</dbReference>
<dbReference type="EMBL" id="OX451736">
    <property type="protein sequence ID" value="CAI8589452.1"/>
    <property type="molecule type" value="Genomic_DNA"/>
</dbReference>
<keyword evidence="3" id="KW-1185">Reference proteome</keyword>
<reference evidence="2 3" key="1">
    <citation type="submission" date="2023-01" db="EMBL/GenBank/DDBJ databases">
        <authorList>
            <person name="Kreplak J."/>
        </authorList>
    </citation>
    <scope>NUCLEOTIDE SEQUENCE [LARGE SCALE GENOMIC DNA]</scope>
</reference>
<protein>
    <recommendedName>
        <fullName evidence="1">DNA/RNA-binding protein Alba-like domain-containing protein</fullName>
    </recommendedName>
</protein>
<accession>A0AAV0YY68</accession>
<dbReference type="InterPro" id="IPR002775">
    <property type="entry name" value="DNA/RNA-bd_Alba-like"/>
</dbReference>
<evidence type="ECO:0000313" key="3">
    <source>
        <dbReference type="Proteomes" id="UP001157006"/>
    </source>
</evidence>
<organism evidence="2 3">
    <name type="scientific">Vicia faba</name>
    <name type="common">Broad bean</name>
    <name type="synonym">Faba vulgaris</name>
    <dbReference type="NCBI Taxonomy" id="3906"/>
    <lineage>
        <taxon>Eukaryota</taxon>
        <taxon>Viridiplantae</taxon>
        <taxon>Streptophyta</taxon>
        <taxon>Embryophyta</taxon>
        <taxon>Tracheophyta</taxon>
        <taxon>Spermatophyta</taxon>
        <taxon>Magnoliopsida</taxon>
        <taxon>eudicotyledons</taxon>
        <taxon>Gunneridae</taxon>
        <taxon>Pentapetalae</taxon>
        <taxon>rosids</taxon>
        <taxon>fabids</taxon>
        <taxon>Fabales</taxon>
        <taxon>Fabaceae</taxon>
        <taxon>Papilionoideae</taxon>
        <taxon>50 kb inversion clade</taxon>
        <taxon>NPAAA clade</taxon>
        <taxon>Hologalegina</taxon>
        <taxon>IRL clade</taxon>
        <taxon>Fabeae</taxon>
        <taxon>Vicia</taxon>
    </lineage>
</organism>
<dbReference type="PANTHER" id="PTHR31947:SF18">
    <property type="entry name" value="ALBA DNA_RNA-BINDING PROTEIN"/>
    <property type="match status" value="1"/>
</dbReference>